<evidence type="ECO:0000313" key="5">
    <source>
        <dbReference type="EMBL" id="GAA2200371.1"/>
    </source>
</evidence>
<dbReference type="RefSeq" id="WP_344299613.1">
    <property type="nucleotide sequence ID" value="NZ_BAAAQW010000005.1"/>
</dbReference>
<organism evidence="5 6">
    <name type="scientific">Sinomonas flava</name>
    <dbReference type="NCBI Taxonomy" id="496857"/>
    <lineage>
        <taxon>Bacteria</taxon>
        <taxon>Bacillati</taxon>
        <taxon>Actinomycetota</taxon>
        <taxon>Actinomycetes</taxon>
        <taxon>Micrococcales</taxon>
        <taxon>Micrococcaceae</taxon>
        <taxon>Sinomonas</taxon>
    </lineage>
</organism>
<dbReference type="EMBL" id="BAAAQW010000005">
    <property type="protein sequence ID" value="GAA2200371.1"/>
    <property type="molecule type" value="Genomic_DNA"/>
</dbReference>
<sequence>MKTERVVGRVRDVERTTALLRRPGTAAVLVMGESGYGKSILLDATARAFDGELEPLRIHGSPALAKVPFGVLAPFLGGLPAEEAGSRVEVLRAFWRQVEDLTRVRERGLLLVIDDAHELDDSSSEVVAEVVSARWAKAIVAAPSGAALPRPLRELWLDGGVERLDLVPLRLEEARDYLESTLLGRFLPSVVRVLWQESHGNPLVLGSLVDEARREGSLIQRGGTWILAGELPRRADGLLGLARAQIARLSAEERDCLSLIVVAEPAPLELVERECGPESVRQLVAKRLVRQPEGAHGVLRLRHPVYGDALVQLIPRTRAIQLHQSAAEYVREQTSTAEGLLRAVSWALDSGFETDDATLLRAASLSVRLFENALAERAAKAVQEPQARARAKEILGQIAFNRGEYAQAQAVLAPTVGRDGRVRPGLGGCLVWLMSRALLGHDLTAVRRDAEALGVEDPGTGRLLALAADFLRGDVDSVRAGLLTFLAEEPEYDDEAGVVLAVLEAQVAVAQGRPVHALATVRKAVERLAGDSAADPFVVGLGAASMVAAAQAAGDWAAAEDALTRYLTASNAGLICAGAAAECARGLSLVRRGRFREAWPLLAVAVDGLRERDPQRVLRLAEALAAYAGAGAGRQAEAEDLMREAAARDGQWAGFVGPLADLFLAAAAHSLVPDARRRRALAKLVASAEAGTRQDVALQAELLWFEAGGRDRLGRLGRLAGGVEGPWALAAAALADALVEGEAEDLLAAGEQLFAAGYERYARECFAEASKALDRGLRRSDARAVWARKTACDTLLGDEGGPIAATDPRSLTKREREIASFAVAGLSDREIADRLTVSVRTVEGHLYRAYAKLGVTSREQLASSLGRTRQKTEYTAGGAK</sequence>
<dbReference type="Gene3D" id="1.10.10.10">
    <property type="entry name" value="Winged helix-like DNA-binding domain superfamily/Winged helix DNA-binding domain"/>
    <property type="match status" value="1"/>
</dbReference>
<dbReference type="SMART" id="SM00421">
    <property type="entry name" value="HTH_LUXR"/>
    <property type="match status" value="1"/>
</dbReference>
<dbReference type="Pfam" id="PF13191">
    <property type="entry name" value="AAA_16"/>
    <property type="match status" value="1"/>
</dbReference>
<evidence type="ECO:0000259" key="4">
    <source>
        <dbReference type="PROSITE" id="PS50043"/>
    </source>
</evidence>
<evidence type="ECO:0000256" key="1">
    <source>
        <dbReference type="ARBA" id="ARBA00023015"/>
    </source>
</evidence>
<dbReference type="Pfam" id="PF00196">
    <property type="entry name" value="GerE"/>
    <property type="match status" value="1"/>
</dbReference>
<comment type="caution">
    <text evidence="5">The sequence shown here is derived from an EMBL/GenBank/DDBJ whole genome shotgun (WGS) entry which is preliminary data.</text>
</comment>
<dbReference type="InterPro" id="IPR027417">
    <property type="entry name" value="P-loop_NTPase"/>
</dbReference>
<evidence type="ECO:0000256" key="3">
    <source>
        <dbReference type="ARBA" id="ARBA00023163"/>
    </source>
</evidence>
<dbReference type="PANTHER" id="PTHR44688">
    <property type="entry name" value="DNA-BINDING TRANSCRIPTIONAL ACTIVATOR DEVR_DOSR"/>
    <property type="match status" value="1"/>
</dbReference>
<dbReference type="PANTHER" id="PTHR44688:SF16">
    <property type="entry name" value="DNA-BINDING TRANSCRIPTIONAL ACTIVATOR DEVR_DOSR"/>
    <property type="match status" value="1"/>
</dbReference>
<keyword evidence="3" id="KW-0804">Transcription</keyword>
<keyword evidence="1" id="KW-0805">Transcription regulation</keyword>
<protein>
    <submittedName>
        <fullName evidence="5">LuxR C-terminal-related transcriptional regulator</fullName>
    </submittedName>
</protein>
<dbReference type="CDD" id="cd06170">
    <property type="entry name" value="LuxR_C_like"/>
    <property type="match status" value="1"/>
</dbReference>
<dbReference type="Gene3D" id="3.40.50.300">
    <property type="entry name" value="P-loop containing nucleotide triphosphate hydrolases"/>
    <property type="match status" value="1"/>
</dbReference>
<reference evidence="5 6" key="1">
    <citation type="journal article" date="2019" name="Int. J. Syst. Evol. Microbiol.">
        <title>The Global Catalogue of Microorganisms (GCM) 10K type strain sequencing project: providing services to taxonomists for standard genome sequencing and annotation.</title>
        <authorList>
            <consortium name="The Broad Institute Genomics Platform"/>
            <consortium name="The Broad Institute Genome Sequencing Center for Infectious Disease"/>
            <person name="Wu L."/>
            <person name="Ma J."/>
        </authorList>
    </citation>
    <scope>NUCLEOTIDE SEQUENCE [LARGE SCALE GENOMIC DNA]</scope>
    <source>
        <strain evidence="5 6">JCM 16034</strain>
    </source>
</reference>
<dbReference type="PROSITE" id="PS50043">
    <property type="entry name" value="HTH_LUXR_2"/>
    <property type="match status" value="1"/>
</dbReference>
<feature type="domain" description="HTH luxR-type" evidence="4">
    <location>
        <begin position="804"/>
        <end position="869"/>
    </location>
</feature>
<evidence type="ECO:0000256" key="2">
    <source>
        <dbReference type="ARBA" id="ARBA00023125"/>
    </source>
</evidence>
<dbReference type="InterPro" id="IPR000792">
    <property type="entry name" value="Tscrpt_reg_LuxR_C"/>
</dbReference>
<dbReference type="SUPFAM" id="SSF46894">
    <property type="entry name" value="C-terminal effector domain of the bipartite response regulators"/>
    <property type="match status" value="1"/>
</dbReference>
<dbReference type="Proteomes" id="UP001500432">
    <property type="component" value="Unassembled WGS sequence"/>
</dbReference>
<evidence type="ECO:0000313" key="6">
    <source>
        <dbReference type="Proteomes" id="UP001500432"/>
    </source>
</evidence>
<keyword evidence="2" id="KW-0238">DNA-binding</keyword>
<dbReference type="InterPro" id="IPR016032">
    <property type="entry name" value="Sig_transdc_resp-reg_C-effctor"/>
</dbReference>
<dbReference type="PRINTS" id="PR00038">
    <property type="entry name" value="HTHLUXR"/>
</dbReference>
<gene>
    <name evidence="5" type="ORF">GCM10009849_20590</name>
</gene>
<dbReference type="SUPFAM" id="SSF52540">
    <property type="entry name" value="P-loop containing nucleoside triphosphate hydrolases"/>
    <property type="match status" value="1"/>
</dbReference>
<accession>A0ABN3BU33</accession>
<proteinExistence type="predicted"/>
<dbReference type="InterPro" id="IPR041664">
    <property type="entry name" value="AAA_16"/>
</dbReference>
<name>A0ABN3BU33_9MICC</name>
<keyword evidence="6" id="KW-1185">Reference proteome</keyword>
<dbReference type="InterPro" id="IPR036388">
    <property type="entry name" value="WH-like_DNA-bd_sf"/>
</dbReference>